<dbReference type="Pfam" id="PF00152">
    <property type="entry name" value="tRNA-synt_2"/>
    <property type="match status" value="2"/>
</dbReference>
<feature type="domain" description="Aminoacyl-transfer RNA synthetases class-II family profile" evidence="7">
    <location>
        <begin position="250"/>
        <end position="460"/>
    </location>
</feature>
<feature type="region of interest" description="Disordered" evidence="6">
    <location>
        <begin position="381"/>
        <end position="413"/>
    </location>
</feature>
<evidence type="ECO:0000256" key="5">
    <source>
        <dbReference type="ARBA" id="ARBA00030563"/>
    </source>
</evidence>
<evidence type="ECO:0000256" key="6">
    <source>
        <dbReference type="SAM" id="MobiDB-lite"/>
    </source>
</evidence>
<keyword evidence="9" id="KW-1185">Reference proteome</keyword>
<dbReference type="InterPro" id="IPR006195">
    <property type="entry name" value="aa-tRNA-synth_II"/>
</dbReference>
<sequence length="805" mass="89947">MEALKVWSLTASPLRQLLRLSSSSTAIYGRRSHHSSLMLRCASAASSSSSSSNAATAETPKPSGRNRRAASSSNSTSDREAIRSIRLKKVEELRGQGVEPYAYKWEKSHSANQLQEIYKHLANGEELNDESDRVSIAGRVVARRAFGKLAFLTLRDDSGTIQLYCEKERLSDEQFEQLKAFIDIGDILGASGSMKRTEKGELSICVSSFSILTKSLLPLPDKYHGLTDIDKRYRQRYVDMIANPEVADVFRKRAKIVSEIRKTVESSGYLEVETPVLQGAAGGAEARPFVTYHNSLGRDLYLRIATELHLKRMLVFEVVVEPKLVQPTFVLDYPIEISPLAKPHRGNAGLTERFELFICGREMANAFSELTDPVDQRRRLEEQVRQHNAKRAAAAAETPEGKAKKDDDDDDESYEVTLDEDFLTALEYGMPPASGMGLGIDRLVMLLTNSASIRDVIAFPVLKVQQVFEILKTMPSLPLSNHKKIKSVSFSQSGQINGHTKFVALPKTKEILLNWLMIGTYVLMRVLLCKIQCPSFICFCKPSPHIYASGSLKLEDTPPPPPPPPPPPQVSSVVDDGDDDDQFVDAQVEEVVDHVDGLLNEAREEEGKEEDCALEEGQSNGEILKSSLKKKTLDSEDGERREKKKVQWVDLMGKELAEILKKKRSDMMAIEAVFALFCDQFSLVKAMVEGEEAVGLVALEYIELVVHIVVESAIAFLNQSTFASLRLYDVSRYGMVAFCNGFRIVKRIVFYDICFFDHLVNGSLALIQEALTVIIIFWSCAVSHFKHMVVLTIKSNLEHMQLELL</sequence>
<dbReference type="Gene3D" id="3.30.930.10">
    <property type="entry name" value="Bira Bifunctional Protein, Domain 2"/>
    <property type="match status" value="2"/>
</dbReference>
<dbReference type="InterPro" id="IPR045864">
    <property type="entry name" value="aa-tRNA-synth_II/BPL/LPL"/>
</dbReference>
<keyword evidence="2" id="KW-0547">Nucleotide-binding</keyword>
<feature type="region of interest" description="Disordered" evidence="6">
    <location>
        <begin position="551"/>
        <end position="579"/>
    </location>
</feature>
<protein>
    <recommendedName>
        <fullName evidence="5">Lysyl-tRNA synthetase</fullName>
    </recommendedName>
</protein>
<dbReference type="PRINTS" id="PR00982">
    <property type="entry name" value="TRNASYNTHLYS"/>
</dbReference>
<dbReference type="PROSITE" id="PS50862">
    <property type="entry name" value="AA_TRNA_LIGASE_II"/>
    <property type="match status" value="1"/>
</dbReference>
<reference evidence="8 9" key="1">
    <citation type="submission" date="2021-05" db="EMBL/GenBank/DDBJ databases">
        <title>Genome Assembly of Synthetic Allotetraploid Brassica napus Reveals Homoeologous Exchanges between Subgenomes.</title>
        <authorList>
            <person name="Davis J.T."/>
        </authorList>
    </citation>
    <scope>NUCLEOTIDE SEQUENCE [LARGE SCALE GENOMIC DNA]</scope>
    <source>
        <strain evidence="9">cv. Da-Ae</strain>
        <tissue evidence="8">Seedling</tissue>
    </source>
</reference>
<organism evidence="8 9">
    <name type="scientific">Brassica napus</name>
    <name type="common">Rape</name>
    <dbReference type="NCBI Taxonomy" id="3708"/>
    <lineage>
        <taxon>Eukaryota</taxon>
        <taxon>Viridiplantae</taxon>
        <taxon>Streptophyta</taxon>
        <taxon>Embryophyta</taxon>
        <taxon>Tracheophyta</taxon>
        <taxon>Spermatophyta</taxon>
        <taxon>Magnoliopsida</taxon>
        <taxon>eudicotyledons</taxon>
        <taxon>Gunneridae</taxon>
        <taxon>Pentapetalae</taxon>
        <taxon>rosids</taxon>
        <taxon>malvids</taxon>
        <taxon>Brassicales</taxon>
        <taxon>Brassicaceae</taxon>
        <taxon>Brassiceae</taxon>
        <taxon>Brassica</taxon>
    </lineage>
</organism>
<dbReference type="Pfam" id="PF01336">
    <property type="entry name" value="tRNA_anti-codon"/>
    <property type="match status" value="1"/>
</dbReference>
<keyword evidence="3" id="KW-0067">ATP-binding</keyword>
<dbReference type="InterPro" id="IPR004365">
    <property type="entry name" value="NA-bd_OB_tRNA"/>
</dbReference>
<dbReference type="Gene3D" id="2.40.50.140">
    <property type="entry name" value="Nucleic acid-binding proteins"/>
    <property type="match status" value="1"/>
</dbReference>
<evidence type="ECO:0000313" key="8">
    <source>
        <dbReference type="EMBL" id="KAH0880936.1"/>
    </source>
</evidence>
<evidence type="ECO:0000259" key="7">
    <source>
        <dbReference type="PROSITE" id="PS50862"/>
    </source>
</evidence>
<dbReference type="InterPro" id="IPR044136">
    <property type="entry name" value="Lys-tRNA-ligase_II_N"/>
</dbReference>
<proteinExistence type="predicted"/>
<evidence type="ECO:0000256" key="1">
    <source>
        <dbReference type="ARBA" id="ARBA00022598"/>
    </source>
</evidence>
<feature type="compositionally biased region" description="Low complexity" evidence="6">
    <location>
        <begin position="48"/>
        <end position="57"/>
    </location>
</feature>
<feature type="region of interest" description="Disordered" evidence="6">
    <location>
        <begin position="48"/>
        <end position="81"/>
    </location>
</feature>
<dbReference type="EMBL" id="JAGKQM010000015">
    <property type="protein sequence ID" value="KAH0880936.1"/>
    <property type="molecule type" value="Genomic_DNA"/>
</dbReference>
<evidence type="ECO:0000256" key="3">
    <source>
        <dbReference type="ARBA" id="ARBA00022840"/>
    </source>
</evidence>
<keyword evidence="1" id="KW-0436">Ligase</keyword>
<evidence type="ECO:0000256" key="2">
    <source>
        <dbReference type="ARBA" id="ARBA00022741"/>
    </source>
</evidence>
<dbReference type="CDD" id="cd04322">
    <property type="entry name" value="LysRS_N"/>
    <property type="match status" value="1"/>
</dbReference>
<comment type="caution">
    <text evidence="8">The sequence shown here is derived from an EMBL/GenBank/DDBJ whole genome shotgun (WGS) entry which is preliminary data.</text>
</comment>
<dbReference type="PANTHER" id="PTHR42918:SF15">
    <property type="entry name" value="LYSINE--TRNA LIGASE, CHLOROPLASTIC_MITOCHONDRIAL"/>
    <property type="match status" value="1"/>
</dbReference>
<name>A0ABQ7ZKZ2_BRANA</name>
<dbReference type="SUPFAM" id="SSF50249">
    <property type="entry name" value="Nucleic acid-binding proteins"/>
    <property type="match status" value="1"/>
</dbReference>
<accession>A0ABQ7ZKZ2</accession>
<dbReference type="InterPro" id="IPR004364">
    <property type="entry name" value="Aa-tRNA-synt_II"/>
</dbReference>
<evidence type="ECO:0000256" key="4">
    <source>
        <dbReference type="ARBA" id="ARBA00023146"/>
    </source>
</evidence>
<dbReference type="SUPFAM" id="SSF55681">
    <property type="entry name" value="Class II aaRS and biotin synthetases"/>
    <property type="match status" value="1"/>
</dbReference>
<dbReference type="InterPro" id="IPR018149">
    <property type="entry name" value="Lys-tRNA-synth_II_C"/>
</dbReference>
<dbReference type="PANTHER" id="PTHR42918">
    <property type="entry name" value="LYSYL-TRNA SYNTHETASE"/>
    <property type="match status" value="1"/>
</dbReference>
<gene>
    <name evidence="8" type="ORF">HID58_068330</name>
</gene>
<evidence type="ECO:0000313" key="9">
    <source>
        <dbReference type="Proteomes" id="UP000824890"/>
    </source>
</evidence>
<feature type="compositionally biased region" description="Pro residues" evidence="6">
    <location>
        <begin position="557"/>
        <end position="569"/>
    </location>
</feature>
<keyword evidence="4" id="KW-0030">Aminoacyl-tRNA synthetase</keyword>
<dbReference type="InterPro" id="IPR012340">
    <property type="entry name" value="NA-bd_OB-fold"/>
</dbReference>
<dbReference type="SUPFAM" id="SSF101447">
    <property type="entry name" value="Formin homology 2 domain (FH2 domain)"/>
    <property type="match status" value="1"/>
</dbReference>
<dbReference type="Proteomes" id="UP000824890">
    <property type="component" value="Unassembled WGS sequence"/>
</dbReference>